<comment type="subcellular location">
    <subcellularLocation>
        <location evidence="10">Cell outer membrane</location>
    </subcellularLocation>
    <subcellularLocation>
        <location evidence="10">Bacterial flagellum basal body</location>
    </subcellularLocation>
    <subcellularLocation>
        <location evidence="2">Membrane</location>
        <topology evidence="2">Lipid-anchor</topology>
    </subcellularLocation>
</comment>
<keyword evidence="12" id="KW-1185">Reference proteome</keyword>
<evidence type="ECO:0000256" key="1">
    <source>
        <dbReference type="ARBA" id="ARBA00002591"/>
    </source>
</evidence>
<comment type="caution">
    <text evidence="11">The sequence shown here is derived from an EMBL/GenBank/DDBJ whole genome shotgun (WGS) entry which is preliminary data.</text>
</comment>
<keyword evidence="7" id="KW-0564">Palmitate</keyword>
<keyword evidence="5" id="KW-0732">Signal</keyword>
<keyword evidence="11" id="KW-0969">Cilium</keyword>
<gene>
    <name evidence="10" type="primary">flgH</name>
    <name evidence="11" type="ORF">C7446_1022</name>
</gene>
<evidence type="ECO:0000256" key="8">
    <source>
        <dbReference type="ARBA" id="ARBA00023143"/>
    </source>
</evidence>
<protein>
    <recommendedName>
        <fullName evidence="10">Flagellar L-ring protein</fullName>
    </recommendedName>
    <alternativeName>
        <fullName evidence="10">Basal body L-ring protein</fullName>
    </alternativeName>
</protein>
<evidence type="ECO:0000256" key="3">
    <source>
        <dbReference type="ARBA" id="ARBA00006929"/>
    </source>
</evidence>
<proteinExistence type="inferred from homology"/>
<evidence type="ECO:0000256" key="6">
    <source>
        <dbReference type="ARBA" id="ARBA00023136"/>
    </source>
</evidence>
<dbReference type="Pfam" id="PF02107">
    <property type="entry name" value="FlgH"/>
    <property type="match status" value="1"/>
</dbReference>
<reference evidence="11 12" key="1">
    <citation type="submission" date="2018-10" db="EMBL/GenBank/DDBJ databases">
        <title>Genomic Encyclopedia of Type Strains, Phase IV (KMG-IV): sequencing the most valuable type-strain genomes for metagenomic binning, comparative biology and taxonomic classification.</title>
        <authorList>
            <person name="Goeker M."/>
        </authorList>
    </citation>
    <scope>NUCLEOTIDE SEQUENCE [LARGE SCALE GENOMIC DNA]</scope>
    <source>
        <strain evidence="11 12">DSM 23229</strain>
    </source>
</reference>
<dbReference type="GO" id="GO:0003774">
    <property type="term" value="F:cytoskeletal motor activity"/>
    <property type="evidence" value="ECO:0007669"/>
    <property type="project" value="InterPro"/>
</dbReference>
<dbReference type="AlphaFoldDB" id="A0A420WY20"/>
<keyword evidence="6 10" id="KW-0472">Membrane</keyword>
<keyword evidence="8 10" id="KW-0975">Bacterial flagellum</keyword>
<evidence type="ECO:0000313" key="12">
    <source>
        <dbReference type="Proteomes" id="UP000281975"/>
    </source>
</evidence>
<comment type="subunit">
    <text evidence="4 10">The basal body constitutes a major portion of the flagellar organelle and consists of four rings (L,P,S, and M) mounted on a central rod.</text>
</comment>
<dbReference type="GO" id="GO:0009427">
    <property type="term" value="C:bacterial-type flagellum basal body, distal rod, L ring"/>
    <property type="evidence" value="ECO:0007669"/>
    <property type="project" value="InterPro"/>
</dbReference>
<evidence type="ECO:0000256" key="10">
    <source>
        <dbReference type="HAMAP-Rule" id="MF_00415"/>
    </source>
</evidence>
<dbReference type="PRINTS" id="PR01008">
    <property type="entry name" value="FLGLRINGFLGH"/>
</dbReference>
<comment type="function">
    <text evidence="1 10">Assembles around the rod to form the L-ring and probably protects the motor/basal body from shearing forces during rotation.</text>
</comment>
<dbReference type="InterPro" id="IPR000527">
    <property type="entry name" value="Flag_Lring"/>
</dbReference>
<dbReference type="GO" id="GO:0071973">
    <property type="term" value="P:bacterial-type flagellum-dependent cell motility"/>
    <property type="evidence" value="ECO:0007669"/>
    <property type="project" value="InterPro"/>
</dbReference>
<dbReference type="PANTHER" id="PTHR34933:SF3">
    <property type="entry name" value="FLAGELLAR L-RING PROTEIN"/>
    <property type="match status" value="1"/>
</dbReference>
<evidence type="ECO:0000256" key="7">
    <source>
        <dbReference type="ARBA" id="ARBA00023139"/>
    </source>
</evidence>
<evidence type="ECO:0000313" key="11">
    <source>
        <dbReference type="EMBL" id="RKR06086.1"/>
    </source>
</evidence>
<keyword evidence="11" id="KW-0966">Cell projection</keyword>
<sequence>MTALMTADVRRLVPERSRLRALALIVLLTLMAGLGGCAQIPRQNVVQGPTTAPPQPVPVPDANGSLFQARYSKPLFEDRRPRAIGDILTIVLNENVSATKSSAANASRNGSASLGLDTVPQGIRGLLDERAFDLEGENQFSGQGGANASNTFTGTITVTVMDVLPNGNLAVAGEKRIGINQGTEYIRFSGTVNPRTVSANSSVVSNQVADARLEYYGDGYINEAQTMGWLQRFFLNISPF</sequence>
<dbReference type="PANTHER" id="PTHR34933">
    <property type="entry name" value="FLAGELLAR L-RING PROTEIN"/>
    <property type="match status" value="1"/>
</dbReference>
<organism evidence="11 12">
    <name type="scientific">Kushneria sinocarnis</name>
    <dbReference type="NCBI Taxonomy" id="595502"/>
    <lineage>
        <taxon>Bacteria</taxon>
        <taxon>Pseudomonadati</taxon>
        <taxon>Pseudomonadota</taxon>
        <taxon>Gammaproteobacteria</taxon>
        <taxon>Oceanospirillales</taxon>
        <taxon>Halomonadaceae</taxon>
        <taxon>Kushneria</taxon>
    </lineage>
</organism>
<accession>A0A420WY20</accession>
<evidence type="ECO:0000256" key="4">
    <source>
        <dbReference type="ARBA" id="ARBA00011439"/>
    </source>
</evidence>
<keyword evidence="9" id="KW-0449">Lipoprotein</keyword>
<name>A0A420WY20_9GAMM</name>
<dbReference type="HAMAP" id="MF_00415">
    <property type="entry name" value="FlgH"/>
    <property type="match status" value="1"/>
</dbReference>
<dbReference type="Proteomes" id="UP000281975">
    <property type="component" value="Unassembled WGS sequence"/>
</dbReference>
<keyword evidence="10" id="KW-0998">Cell outer membrane</keyword>
<dbReference type="EMBL" id="RBIN01000003">
    <property type="protein sequence ID" value="RKR06086.1"/>
    <property type="molecule type" value="Genomic_DNA"/>
</dbReference>
<comment type="similarity">
    <text evidence="3 10">Belongs to the FlgH family.</text>
</comment>
<evidence type="ECO:0000256" key="9">
    <source>
        <dbReference type="ARBA" id="ARBA00023288"/>
    </source>
</evidence>
<evidence type="ECO:0000256" key="5">
    <source>
        <dbReference type="ARBA" id="ARBA00022729"/>
    </source>
</evidence>
<keyword evidence="11" id="KW-0282">Flagellum</keyword>
<dbReference type="RefSeq" id="WP_425454105.1">
    <property type="nucleotide sequence ID" value="NZ_RBIN01000003.1"/>
</dbReference>
<evidence type="ECO:0000256" key="2">
    <source>
        <dbReference type="ARBA" id="ARBA00004635"/>
    </source>
</evidence>
<dbReference type="GO" id="GO:0009279">
    <property type="term" value="C:cell outer membrane"/>
    <property type="evidence" value="ECO:0007669"/>
    <property type="project" value="UniProtKB-SubCell"/>
</dbReference>